<reference evidence="1 2" key="1">
    <citation type="journal article" date="2004" name="Proc. Natl. Acad. Sci. U.S.A.">
        <title>The louse-borne human pathogen Bartonella quintana is a genomic derivative of the zoonotic agent Bartonella henselae.</title>
        <authorList>
            <person name="Alsmark U.C.M."/>
            <person name="Frank A.C."/>
            <person name="Karlberg E.O."/>
            <person name="Legault B.-A."/>
            <person name="Ardell D.H."/>
            <person name="Canbaeck B."/>
            <person name="Eriksson A.-S."/>
            <person name="Naeslund A.K."/>
            <person name="Handley S.A."/>
            <person name="Huvet M."/>
            <person name="La Scola B."/>
            <person name="Holmberg M."/>
            <person name="Andersson S.G.E."/>
        </authorList>
    </citation>
    <scope>NUCLEOTIDE SEQUENCE [LARGE SCALE GENOMIC DNA]</scope>
    <source>
        <strain evidence="1 2">Toulouse</strain>
    </source>
</reference>
<evidence type="ECO:0000313" key="1">
    <source>
        <dbReference type="EMBL" id="CAF26601.1"/>
    </source>
</evidence>
<protein>
    <submittedName>
        <fullName evidence="1">Uncharacterized protein</fullName>
    </submittedName>
</protein>
<gene>
    <name evidence="1" type="ordered locus">BQ11410</name>
</gene>
<dbReference type="AlphaFoldDB" id="A0A0H3LUX6"/>
<name>A0A0H3LUX6_BARQU</name>
<dbReference type="Proteomes" id="UP000000597">
    <property type="component" value="Chromosome"/>
</dbReference>
<dbReference type="EMBL" id="BX897700">
    <property type="protein sequence ID" value="CAF26601.1"/>
    <property type="molecule type" value="Genomic_DNA"/>
</dbReference>
<sequence>MERKGASVLDEGGGRGDSTWRMCLGEVLLYYAGNTQNKIKLEPQKHKAVLFTSQKAAEYMAENLAKKYLRDDFSVVQQHG</sequence>
<organism evidence="1 2">
    <name type="scientific">Bartonella quintana (strain Toulouse)</name>
    <name type="common">Rochalimaea quintana</name>
    <dbReference type="NCBI Taxonomy" id="283165"/>
    <lineage>
        <taxon>Bacteria</taxon>
        <taxon>Pseudomonadati</taxon>
        <taxon>Pseudomonadota</taxon>
        <taxon>Alphaproteobacteria</taxon>
        <taxon>Hyphomicrobiales</taxon>
        <taxon>Bartonellaceae</taxon>
        <taxon>Bartonella</taxon>
    </lineage>
</organism>
<evidence type="ECO:0000313" key="2">
    <source>
        <dbReference type="Proteomes" id="UP000000597"/>
    </source>
</evidence>
<dbReference type="HOGENOM" id="CLU_2598913_0_0_5"/>
<proteinExistence type="predicted"/>
<dbReference type="KEGG" id="bqu:BQ11410"/>
<accession>A0A0H3LUX6</accession>